<accession>A0A1G4MGE5</accession>
<evidence type="ECO:0000313" key="2">
    <source>
        <dbReference type="EMBL" id="SCW02900.1"/>
    </source>
</evidence>
<feature type="compositionally biased region" description="Polar residues" evidence="1">
    <location>
        <begin position="1"/>
        <end position="10"/>
    </location>
</feature>
<organism evidence="2 3">
    <name type="scientific">Lachancea fermentati</name>
    <name type="common">Zygosaccharomyces fermentati</name>
    <dbReference type="NCBI Taxonomy" id="4955"/>
    <lineage>
        <taxon>Eukaryota</taxon>
        <taxon>Fungi</taxon>
        <taxon>Dikarya</taxon>
        <taxon>Ascomycota</taxon>
        <taxon>Saccharomycotina</taxon>
        <taxon>Saccharomycetes</taxon>
        <taxon>Saccharomycetales</taxon>
        <taxon>Saccharomycetaceae</taxon>
        <taxon>Lachancea</taxon>
    </lineage>
</organism>
<feature type="region of interest" description="Disordered" evidence="1">
    <location>
        <begin position="718"/>
        <end position="751"/>
    </location>
</feature>
<feature type="region of interest" description="Disordered" evidence="1">
    <location>
        <begin position="509"/>
        <end position="560"/>
    </location>
</feature>
<dbReference type="OMA" id="EDIWKFH"/>
<dbReference type="OrthoDB" id="4069593at2759"/>
<reference evidence="3" key="1">
    <citation type="submission" date="2016-03" db="EMBL/GenBank/DDBJ databases">
        <authorList>
            <person name="Devillers H."/>
        </authorList>
    </citation>
    <scope>NUCLEOTIDE SEQUENCE [LARGE SCALE GENOMIC DNA]</scope>
</reference>
<dbReference type="Proteomes" id="UP000190831">
    <property type="component" value="Chromosome F"/>
</dbReference>
<proteinExistence type="predicted"/>
<dbReference type="AlphaFoldDB" id="A0A1G4MGE5"/>
<feature type="compositionally biased region" description="Polar residues" evidence="1">
    <location>
        <begin position="740"/>
        <end position="751"/>
    </location>
</feature>
<name>A0A1G4MGE5_LACFM</name>
<feature type="compositionally biased region" description="Polar residues" evidence="1">
    <location>
        <begin position="531"/>
        <end position="545"/>
    </location>
</feature>
<feature type="region of interest" description="Disordered" evidence="1">
    <location>
        <begin position="284"/>
        <end position="314"/>
    </location>
</feature>
<protein>
    <submittedName>
        <fullName evidence="2">LAFE_0F16754g1_1</fullName>
    </submittedName>
</protein>
<feature type="compositionally biased region" description="Polar residues" evidence="1">
    <location>
        <begin position="301"/>
        <end position="310"/>
    </location>
</feature>
<feature type="compositionally biased region" description="Polar residues" evidence="1">
    <location>
        <begin position="31"/>
        <end position="44"/>
    </location>
</feature>
<evidence type="ECO:0000256" key="1">
    <source>
        <dbReference type="SAM" id="MobiDB-lite"/>
    </source>
</evidence>
<gene>
    <name evidence="2" type="ORF">LAFE_0F16754G</name>
</gene>
<feature type="compositionally biased region" description="Polar residues" evidence="1">
    <location>
        <begin position="486"/>
        <end position="497"/>
    </location>
</feature>
<dbReference type="EMBL" id="LT598490">
    <property type="protein sequence ID" value="SCW02900.1"/>
    <property type="molecule type" value="Genomic_DNA"/>
</dbReference>
<feature type="compositionally biased region" description="Basic and acidic residues" evidence="1">
    <location>
        <begin position="718"/>
        <end position="727"/>
    </location>
</feature>
<keyword evidence="3" id="KW-1185">Reference proteome</keyword>
<evidence type="ECO:0000313" key="3">
    <source>
        <dbReference type="Proteomes" id="UP000190831"/>
    </source>
</evidence>
<feature type="region of interest" description="Disordered" evidence="1">
    <location>
        <begin position="1"/>
        <end position="61"/>
    </location>
</feature>
<feature type="region of interest" description="Disordered" evidence="1">
    <location>
        <begin position="219"/>
        <end position="242"/>
    </location>
</feature>
<feature type="region of interest" description="Disordered" evidence="1">
    <location>
        <begin position="459"/>
        <end position="497"/>
    </location>
</feature>
<sequence>MNVEQFSTPKKGQLEPESPPALPSCLKSNEKSPYSHRQSPSQVRFSLPSKDESTSSVEAEYSPTKSSSAKIVFPTSCDDSMTHFMDIQNRVMIDVPEDIWKFHHNNSYKTRLSVPSLDFSTSEKNVKSSHRRTQSLQSVIAGTIQSYHKSPRKLNFASADMSPVRLAPNENSELYLRSDSPLNKFKVPVPLEISLPPYLSPENKSKRRNSIVYDGEGYSNFLGDDSSPDTSEGQFGEDSIEKSDVNISDLSIPSASYDFSFEADEDVDKVLGIDRDANVSLKSQARNLLKKPSSAGDNLEKQTPVSSPIKPSSLPLERNSILPIKSNEQSNSLKILMTPSKTIHIPDFDHEPTPIKTNALSGFFAISEGESDRTEVGNITPTKARDELDQNYRFPSFAPLANKTPSQHLDFLKVADSPNNSAFEDRRRMLQTQSKSPAKPNGHMHRRSRSIHNTGELFMNNMKPLPQSGTPERVPERSPLRPPTTPTKINEASESTSLLVNKPYESISFTNTDPMMGNLNDVYEPSRHSKGSSASQTDEQSSHNQIPMAKISSKPWGDPGVIGVAPELKVTPAATSLEASSSRSSQTSLARSFFEDDYCSSNGSASSSGSNMVSNHSTDEDICISQDSIEIIGENKSSDILPLSTYHSFRTPLEVPSEIEPNVKIKFTPRNANMLSPSRQLSNGYSHSSYESDFSARSHQTSVTSYSAQGPITAEAAKVRKSDHYPNDKPLNPINKEYSVDSSRATKSQYISRKKSSAIQSYLNEDKTIKENINGKLVDVIILDDDSDNDGKSTRKNEVGEKGRIRRRPNSFHEEALENYQEILDLCDTTAERARNIIIELVKTKGQARSKMNQYQRVLPPLPPSCDFNFSNGSSQIPLSTGIDIGEQHLGKSSPKPYVSKINRLMKTKNPAEFL</sequence>